<dbReference type="EMBL" id="RBXR01000001">
    <property type="protein sequence ID" value="RKT74838.1"/>
    <property type="molecule type" value="Genomic_DNA"/>
</dbReference>
<dbReference type="RefSeq" id="WP_121229929.1">
    <property type="nucleotide sequence ID" value="NZ_JBIUBA010000025.1"/>
</dbReference>
<sequence length="190" mass="20462">MTSVMWVGVVGTIIGALLASGTQLLTHRLASADRRAGERRLAAAEAREQRKIVYIRLLQAARQLRYEARSAPTSDAERVDALRTELSTANYEIEIISSPEMAERAEEVRRKTLDYLNAANSPTDEAEAVESARMAARQAVESARMAARQAVAEFVDAARVDLELVGSEIASRPGAKPGANASLPSGRLSG</sequence>
<evidence type="ECO:0000256" key="2">
    <source>
        <dbReference type="SAM" id="Phobius"/>
    </source>
</evidence>
<organism evidence="3 4">
    <name type="scientific">Saccharothrix variisporea</name>
    <dbReference type="NCBI Taxonomy" id="543527"/>
    <lineage>
        <taxon>Bacteria</taxon>
        <taxon>Bacillati</taxon>
        <taxon>Actinomycetota</taxon>
        <taxon>Actinomycetes</taxon>
        <taxon>Pseudonocardiales</taxon>
        <taxon>Pseudonocardiaceae</taxon>
        <taxon>Saccharothrix</taxon>
    </lineage>
</organism>
<keyword evidence="2" id="KW-1133">Transmembrane helix</keyword>
<keyword evidence="4" id="KW-1185">Reference proteome</keyword>
<feature type="region of interest" description="Disordered" evidence="1">
    <location>
        <begin position="168"/>
        <end position="190"/>
    </location>
</feature>
<dbReference type="AlphaFoldDB" id="A0A495XT48"/>
<keyword evidence="2" id="KW-0472">Membrane</keyword>
<evidence type="ECO:0000313" key="4">
    <source>
        <dbReference type="Proteomes" id="UP000272729"/>
    </source>
</evidence>
<dbReference type="Proteomes" id="UP000272729">
    <property type="component" value="Unassembled WGS sequence"/>
</dbReference>
<proteinExistence type="predicted"/>
<keyword evidence="2" id="KW-0812">Transmembrane</keyword>
<name>A0A495XT48_9PSEU</name>
<protein>
    <submittedName>
        <fullName evidence="3">Uncharacterized protein</fullName>
    </submittedName>
</protein>
<evidence type="ECO:0000313" key="3">
    <source>
        <dbReference type="EMBL" id="RKT74838.1"/>
    </source>
</evidence>
<comment type="caution">
    <text evidence="3">The sequence shown here is derived from an EMBL/GenBank/DDBJ whole genome shotgun (WGS) entry which is preliminary data.</text>
</comment>
<feature type="transmembrane region" description="Helical" evidence="2">
    <location>
        <begin position="6"/>
        <end position="25"/>
    </location>
</feature>
<evidence type="ECO:0000256" key="1">
    <source>
        <dbReference type="SAM" id="MobiDB-lite"/>
    </source>
</evidence>
<gene>
    <name evidence="3" type="ORF">DFJ66_8212</name>
</gene>
<reference evidence="3 4" key="1">
    <citation type="submission" date="2018-10" db="EMBL/GenBank/DDBJ databases">
        <title>Sequencing the genomes of 1000 actinobacteria strains.</title>
        <authorList>
            <person name="Klenk H.-P."/>
        </authorList>
    </citation>
    <scope>NUCLEOTIDE SEQUENCE [LARGE SCALE GENOMIC DNA]</scope>
    <source>
        <strain evidence="3 4">DSM 43911</strain>
    </source>
</reference>
<accession>A0A495XT48</accession>